<sequence length="476" mass="53443">MAQRRLDVTQKAVQPQIPVPIMRLPDELLSEILTQVDSWTVLRLARTCRRWLPIVREQLYHTISCDRVPKLRKLTESVQKHPDLGALVKTADLRPLCDYFDEEDVSGSDTGSFRAGYYLAPDEGVDTIAALLPFVPNLVQLKIAGFQASHARVLLQVAGQLAHLTRLDLEFARHDCEPKTIRTWWYALQRLRRLERLALCSGAGCDILPTASYQYEPWTELRYFRVDSSCIPREDAPSLSHFAPNLKHLELYGASDDPPSILNFLESAPSGLEILRLCPETEYTIDSLLPRLSALKELVLCGGSFTPGPLLQFLSTSPVEKLKFETGYRKPVLANDEFLLAVLEGDRRAQALRYLAYLAYPIRDVLSRPENLEAGLENVRHAAMPKWPAGCTEAGLKRVLEAANKVQVTVTGSALACLDWDRTWDDTLERTAVDVLYPASSERTLVRLLGRERGAHVLREERPGLVALLNGTAEVE</sequence>
<dbReference type="InterPro" id="IPR032675">
    <property type="entry name" value="LRR_dom_sf"/>
</dbReference>
<keyword evidence="3" id="KW-1185">Reference proteome</keyword>
<dbReference type="Proteomes" id="UP000237144">
    <property type="component" value="Unassembled WGS sequence"/>
</dbReference>
<dbReference type="Pfam" id="PF12937">
    <property type="entry name" value="F-box-like"/>
    <property type="match status" value="1"/>
</dbReference>
<dbReference type="CDD" id="cd09917">
    <property type="entry name" value="F-box_SF"/>
    <property type="match status" value="1"/>
</dbReference>
<evidence type="ECO:0000259" key="1">
    <source>
        <dbReference type="PROSITE" id="PS50181"/>
    </source>
</evidence>
<dbReference type="SUPFAM" id="SSF81383">
    <property type="entry name" value="F-box domain"/>
    <property type="match status" value="1"/>
</dbReference>
<dbReference type="InterPro" id="IPR036047">
    <property type="entry name" value="F-box-like_dom_sf"/>
</dbReference>
<evidence type="ECO:0000313" key="3">
    <source>
        <dbReference type="Proteomes" id="UP000237144"/>
    </source>
</evidence>
<dbReference type="SUPFAM" id="SSF52047">
    <property type="entry name" value="RNI-like"/>
    <property type="match status" value="1"/>
</dbReference>
<name>A0A2S5BIZ3_9BASI</name>
<comment type="caution">
    <text evidence="2">The sequence shown here is derived from an EMBL/GenBank/DDBJ whole genome shotgun (WGS) entry which is preliminary data.</text>
</comment>
<gene>
    <name evidence="2" type="ORF">BMF94_0331</name>
</gene>
<dbReference type="OrthoDB" id="5139510at2759"/>
<dbReference type="PROSITE" id="PS50181">
    <property type="entry name" value="FBOX"/>
    <property type="match status" value="1"/>
</dbReference>
<dbReference type="AlphaFoldDB" id="A0A2S5BIZ3"/>
<dbReference type="Gene3D" id="1.20.1280.50">
    <property type="match status" value="1"/>
</dbReference>
<reference evidence="2 3" key="1">
    <citation type="journal article" date="2018" name="Front. Microbiol.">
        <title>Prospects for Fungal Bioremediation of Acidic Radioactive Waste Sites: Characterization and Genome Sequence of Rhodotorula taiwanensis MD1149.</title>
        <authorList>
            <person name="Tkavc R."/>
            <person name="Matrosova V.Y."/>
            <person name="Grichenko O.E."/>
            <person name="Gostincar C."/>
            <person name="Volpe R.P."/>
            <person name="Klimenkova P."/>
            <person name="Gaidamakova E.K."/>
            <person name="Zhou C.E."/>
            <person name="Stewart B.J."/>
            <person name="Lyman M.G."/>
            <person name="Malfatti S.A."/>
            <person name="Rubinfeld B."/>
            <person name="Courtot M."/>
            <person name="Singh J."/>
            <person name="Dalgard C.L."/>
            <person name="Hamilton T."/>
            <person name="Frey K.G."/>
            <person name="Gunde-Cimerman N."/>
            <person name="Dugan L."/>
            <person name="Daly M.J."/>
        </authorList>
    </citation>
    <scope>NUCLEOTIDE SEQUENCE [LARGE SCALE GENOMIC DNA]</scope>
    <source>
        <strain evidence="2 3">MD1149</strain>
    </source>
</reference>
<evidence type="ECO:0000313" key="2">
    <source>
        <dbReference type="EMBL" id="POY76739.1"/>
    </source>
</evidence>
<proteinExistence type="predicted"/>
<dbReference type="Gene3D" id="3.80.10.10">
    <property type="entry name" value="Ribonuclease Inhibitor"/>
    <property type="match status" value="1"/>
</dbReference>
<dbReference type="SMART" id="SM00256">
    <property type="entry name" value="FBOX"/>
    <property type="match status" value="1"/>
</dbReference>
<accession>A0A2S5BIZ3</accession>
<dbReference type="EMBL" id="PJQD01000002">
    <property type="protein sequence ID" value="POY76739.1"/>
    <property type="molecule type" value="Genomic_DNA"/>
</dbReference>
<dbReference type="InterPro" id="IPR001810">
    <property type="entry name" value="F-box_dom"/>
</dbReference>
<organism evidence="2 3">
    <name type="scientific">Rhodotorula taiwanensis</name>
    <dbReference type="NCBI Taxonomy" id="741276"/>
    <lineage>
        <taxon>Eukaryota</taxon>
        <taxon>Fungi</taxon>
        <taxon>Dikarya</taxon>
        <taxon>Basidiomycota</taxon>
        <taxon>Pucciniomycotina</taxon>
        <taxon>Microbotryomycetes</taxon>
        <taxon>Sporidiobolales</taxon>
        <taxon>Sporidiobolaceae</taxon>
        <taxon>Rhodotorula</taxon>
    </lineage>
</organism>
<protein>
    <recommendedName>
        <fullName evidence="1">F-box domain-containing protein</fullName>
    </recommendedName>
</protein>
<feature type="domain" description="F-box" evidence="1">
    <location>
        <begin position="18"/>
        <end position="63"/>
    </location>
</feature>